<dbReference type="Gene3D" id="3.40.50.1820">
    <property type="entry name" value="alpha/beta hydrolase"/>
    <property type="match status" value="1"/>
</dbReference>
<dbReference type="SUPFAM" id="SSF53474">
    <property type="entry name" value="alpha/beta-Hydrolases"/>
    <property type="match status" value="1"/>
</dbReference>
<sequence>MAPRPSFDAFVSEYDAVGKVERPKLCSRMVYVDVGIGIGTEHLYRQHLNTSNGGMDGTTGSRLSLPRTWSGRRCPRRIRELLPMLDGVQDPAALPDLPSLPRTFSESSFLLTTHLVPAALPRSSPDAALPDAPLPSADKDKRDATAIEAANLVISMRQRQWNGELPESNSIKPPWVCLNRYVRREIIGNDARKGVTLLLLPANGFPKESWEPMISHLVEAQRQSDFQPLVDEVWAWEAVNHGDAFLVNKQDLGSIFDCRDNARDILQFMLHYMPEHSSTSVLPTHLARLPDATARQRRLHGLRKRMVVGVGHSLGGCSIARAAIDVPALFSSLILVEPAIVPHPCSGPVVDERAFPYIVNALKRESIWPSRENARNVIRASTFFQTWDPEVFDNYVEYALYEDRDGAIKLKTPPVQEALGFSDVLTMCETWDLLDELDERVELRFIVPGKQRQRSVHQWSKSRTLVHVLNVICREDGIREMTVWRRPMNSSNIIFPSAGHLIVQETPRELGQEIQSFLQRKYGSSGSRL</sequence>
<accession>A0ABQ8KVK9</accession>
<proteinExistence type="predicted"/>
<evidence type="ECO:0000313" key="3">
    <source>
        <dbReference type="EMBL" id="KAH9842574.1"/>
    </source>
</evidence>
<feature type="domain" description="AB hydrolase-1" evidence="2">
    <location>
        <begin position="197"/>
        <end position="510"/>
    </location>
</feature>
<evidence type="ECO:0000313" key="4">
    <source>
        <dbReference type="Proteomes" id="UP000814176"/>
    </source>
</evidence>
<keyword evidence="3" id="KW-0378">Hydrolase</keyword>
<dbReference type="InterPro" id="IPR029058">
    <property type="entry name" value="AB_hydrolase_fold"/>
</dbReference>
<dbReference type="InterPro" id="IPR000073">
    <property type="entry name" value="AB_hydrolase_1"/>
</dbReference>
<comment type="caution">
    <text evidence="3">The sequence shown here is derived from an EMBL/GenBank/DDBJ whole genome shotgun (WGS) entry which is preliminary data.</text>
</comment>
<evidence type="ECO:0000256" key="1">
    <source>
        <dbReference type="SAM" id="MobiDB-lite"/>
    </source>
</evidence>
<feature type="region of interest" description="Disordered" evidence="1">
    <location>
        <begin position="122"/>
        <end position="142"/>
    </location>
</feature>
<dbReference type="RefSeq" id="XP_047783621.1">
    <property type="nucleotide sequence ID" value="XM_047917033.1"/>
</dbReference>
<evidence type="ECO:0000259" key="2">
    <source>
        <dbReference type="Pfam" id="PF12697"/>
    </source>
</evidence>
<name>A0ABQ8KVK9_9APHY</name>
<keyword evidence="4" id="KW-1185">Reference proteome</keyword>
<feature type="compositionally biased region" description="Low complexity" evidence="1">
    <location>
        <begin position="123"/>
        <end position="136"/>
    </location>
</feature>
<organism evidence="3 4">
    <name type="scientific">Rhodofomes roseus</name>
    <dbReference type="NCBI Taxonomy" id="34475"/>
    <lineage>
        <taxon>Eukaryota</taxon>
        <taxon>Fungi</taxon>
        <taxon>Dikarya</taxon>
        <taxon>Basidiomycota</taxon>
        <taxon>Agaricomycotina</taxon>
        <taxon>Agaricomycetes</taxon>
        <taxon>Polyporales</taxon>
        <taxon>Rhodofomes</taxon>
    </lineage>
</organism>
<dbReference type="Proteomes" id="UP000814176">
    <property type="component" value="Unassembled WGS sequence"/>
</dbReference>
<gene>
    <name evidence="3" type="ORF">C8Q71DRAFT_209165</name>
</gene>
<protein>
    <submittedName>
        <fullName evidence="3">Alpha/beta hydrolase family-domain-containing protein</fullName>
    </submittedName>
</protein>
<dbReference type="GO" id="GO:0016787">
    <property type="term" value="F:hydrolase activity"/>
    <property type="evidence" value="ECO:0007669"/>
    <property type="project" value="UniProtKB-KW"/>
</dbReference>
<dbReference type="GeneID" id="71997765"/>
<dbReference type="EMBL" id="JADCUA010000002">
    <property type="protein sequence ID" value="KAH9842574.1"/>
    <property type="molecule type" value="Genomic_DNA"/>
</dbReference>
<reference evidence="3 4" key="1">
    <citation type="journal article" date="2021" name="Environ. Microbiol.">
        <title>Gene family expansions and transcriptome signatures uncover fungal adaptations to wood decay.</title>
        <authorList>
            <person name="Hage H."/>
            <person name="Miyauchi S."/>
            <person name="Viragh M."/>
            <person name="Drula E."/>
            <person name="Min B."/>
            <person name="Chaduli D."/>
            <person name="Navarro D."/>
            <person name="Favel A."/>
            <person name="Norest M."/>
            <person name="Lesage-Meessen L."/>
            <person name="Balint B."/>
            <person name="Merenyi Z."/>
            <person name="de Eugenio L."/>
            <person name="Morin E."/>
            <person name="Martinez A.T."/>
            <person name="Baldrian P."/>
            <person name="Stursova M."/>
            <person name="Martinez M.J."/>
            <person name="Novotny C."/>
            <person name="Magnuson J.K."/>
            <person name="Spatafora J.W."/>
            <person name="Maurice S."/>
            <person name="Pangilinan J."/>
            <person name="Andreopoulos W."/>
            <person name="LaButti K."/>
            <person name="Hundley H."/>
            <person name="Na H."/>
            <person name="Kuo A."/>
            <person name="Barry K."/>
            <person name="Lipzen A."/>
            <person name="Henrissat B."/>
            <person name="Riley R."/>
            <person name="Ahrendt S."/>
            <person name="Nagy L.G."/>
            <person name="Grigoriev I.V."/>
            <person name="Martin F."/>
            <person name="Rosso M.N."/>
        </authorList>
    </citation>
    <scope>NUCLEOTIDE SEQUENCE [LARGE SCALE GENOMIC DNA]</scope>
    <source>
        <strain evidence="3 4">CIRM-BRFM 1785</strain>
    </source>
</reference>
<dbReference type="Pfam" id="PF12697">
    <property type="entry name" value="Abhydrolase_6"/>
    <property type="match status" value="1"/>
</dbReference>